<feature type="compositionally biased region" description="Polar residues" evidence="5">
    <location>
        <begin position="699"/>
        <end position="712"/>
    </location>
</feature>
<organism evidence="9 10">
    <name type="scientific">Ranatra chinensis</name>
    <dbReference type="NCBI Taxonomy" id="642074"/>
    <lineage>
        <taxon>Eukaryota</taxon>
        <taxon>Metazoa</taxon>
        <taxon>Ecdysozoa</taxon>
        <taxon>Arthropoda</taxon>
        <taxon>Hexapoda</taxon>
        <taxon>Insecta</taxon>
        <taxon>Pterygota</taxon>
        <taxon>Neoptera</taxon>
        <taxon>Paraneoptera</taxon>
        <taxon>Hemiptera</taxon>
        <taxon>Heteroptera</taxon>
        <taxon>Panheteroptera</taxon>
        <taxon>Nepomorpha</taxon>
        <taxon>Nepidae</taxon>
        <taxon>Ranatrinae</taxon>
        <taxon>Ranatra</taxon>
    </lineage>
</organism>
<feature type="transmembrane region" description="Helical" evidence="6">
    <location>
        <begin position="486"/>
        <end position="511"/>
    </location>
</feature>
<evidence type="ECO:0000256" key="5">
    <source>
        <dbReference type="SAM" id="MobiDB-lite"/>
    </source>
</evidence>
<feature type="transmembrane region" description="Helical" evidence="6">
    <location>
        <begin position="654"/>
        <end position="674"/>
    </location>
</feature>
<reference evidence="9 10" key="1">
    <citation type="submission" date="2024-07" db="EMBL/GenBank/DDBJ databases">
        <title>Chromosome-level genome assembly of the water stick insect Ranatra chinensis (Heteroptera: Nepidae).</title>
        <authorList>
            <person name="Liu X."/>
        </authorList>
    </citation>
    <scope>NUCLEOTIDE SEQUENCE [LARGE SCALE GENOMIC DNA]</scope>
    <source>
        <strain evidence="9">Cailab_2021Rc</strain>
        <tissue evidence="9">Muscle</tissue>
    </source>
</reference>
<comment type="subcellular location">
    <subcellularLocation>
        <location evidence="1">Membrane</location>
        <topology evidence="1">Multi-pass membrane protein</topology>
    </subcellularLocation>
</comment>
<dbReference type="Proteomes" id="UP001558652">
    <property type="component" value="Unassembled WGS sequence"/>
</dbReference>
<sequence>MLQRIVIVAMAVTSAYSLAISHYDLEGANRTCDGKASCERVKATRMGDDLDWRERNCFCDQLCTKYGDCCTDSPFFDVVEQRRGLASFSCVELRQFGGIYMKDTCPPDWDNMETRSACETASDQIDDPLAGIPATSHTTGITYRNTYCALCHKETDLDVWHPRLECPGLFTAQRFNLTDEELAEAVGFSEKEGFWGLTIGSKFHACAIDPVLPETSSHIVRRCQYDVVKACAFNWTNVEVRNRCEAYTSIVYLSQVGYRNPHCAMCNNVPLQYLQCYRTDFRAGVTREFNPSAFALLFDLSGGSVVGKIQPCKEDELYDPFFKRCRAVLNELKSKTPTKPSPPSYKVEHYDNSGEENTTISFVLAFNDTLDYRDDYVIVNDTVYVPQYKKTFKPEEFEIREDETLEVCVGSLGVKLVDKFGIYMGYVTYAGLGISIIFLMLHLAAFALISELRNLSGKNLASFCISLLVAYTAFMAGQVLEGTACFVVATITYYFFLASFTWMLTMAFDVWRTLRLATSELRVSAGKQWRKFAIYSVWSWLAPAVVVASAMFVETAPEDAVPADWRPEFAVHSCWFGSRKALWLFFAGPLACIMAFNIGFFASSAHMIYSTTSTTRFTASAGTQRDFRLYARLAVVMGLTWSVGLAAGTLDVDVLWYIFVALNTLQGLFIFLAFTCTDKVIRALAIRKSDSKPLRPPSFSWSSDSTRKSQMGSEHGTTDTLY</sequence>
<evidence type="ECO:0000259" key="8">
    <source>
        <dbReference type="PROSITE" id="PS50261"/>
    </source>
</evidence>
<feature type="domain" description="G-protein coupled receptors family 2 profile 2" evidence="8">
    <location>
        <begin position="424"/>
        <end position="678"/>
    </location>
</feature>
<protein>
    <recommendedName>
        <fullName evidence="8">G-protein coupled receptors family 2 profile 2 domain-containing protein</fullName>
    </recommendedName>
</protein>
<evidence type="ECO:0000256" key="2">
    <source>
        <dbReference type="ARBA" id="ARBA00022692"/>
    </source>
</evidence>
<feature type="transmembrane region" description="Helical" evidence="6">
    <location>
        <begin position="582"/>
        <end position="609"/>
    </location>
</feature>
<dbReference type="GO" id="GO:0016020">
    <property type="term" value="C:membrane"/>
    <property type="evidence" value="ECO:0007669"/>
    <property type="project" value="UniProtKB-SubCell"/>
</dbReference>
<feature type="chain" id="PRO_5044782111" description="G-protein coupled receptors family 2 profile 2 domain-containing protein" evidence="7">
    <location>
        <begin position="18"/>
        <end position="722"/>
    </location>
</feature>
<dbReference type="InterPro" id="IPR000832">
    <property type="entry name" value="GPCR_2_secretin-like"/>
</dbReference>
<feature type="transmembrane region" description="Helical" evidence="6">
    <location>
        <begin position="460"/>
        <end position="480"/>
    </location>
</feature>
<keyword evidence="7" id="KW-0732">Signal</keyword>
<dbReference type="PROSITE" id="PS50261">
    <property type="entry name" value="G_PROTEIN_RECEP_F2_4"/>
    <property type="match status" value="1"/>
</dbReference>
<feature type="transmembrane region" description="Helical" evidence="6">
    <location>
        <begin position="629"/>
        <end position="648"/>
    </location>
</feature>
<keyword evidence="10" id="KW-1185">Reference proteome</keyword>
<dbReference type="Pfam" id="PF00002">
    <property type="entry name" value="7tm_2"/>
    <property type="match status" value="1"/>
</dbReference>
<dbReference type="Gene3D" id="1.20.1070.10">
    <property type="entry name" value="Rhodopsin 7-helix transmembrane proteins"/>
    <property type="match status" value="1"/>
</dbReference>
<feature type="transmembrane region" description="Helical" evidence="6">
    <location>
        <begin position="532"/>
        <end position="553"/>
    </location>
</feature>
<evidence type="ECO:0000256" key="1">
    <source>
        <dbReference type="ARBA" id="ARBA00004141"/>
    </source>
</evidence>
<keyword evidence="2 6" id="KW-0812">Transmembrane</keyword>
<proteinExistence type="predicted"/>
<evidence type="ECO:0000313" key="10">
    <source>
        <dbReference type="Proteomes" id="UP001558652"/>
    </source>
</evidence>
<accession>A0ABD0Z0W4</accession>
<dbReference type="PANTHER" id="PTHR45902:SF5">
    <property type="entry name" value="G-PROTEIN COUPLED RECEPTORS FAMILY 2 PROFILE 2 DOMAIN-CONTAINING PROTEIN"/>
    <property type="match status" value="1"/>
</dbReference>
<keyword evidence="3 6" id="KW-1133">Transmembrane helix</keyword>
<dbReference type="InterPro" id="IPR053231">
    <property type="entry name" value="GPCR_LN-TM7"/>
</dbReference>
<evidence type="ECO:0000313" key="9">
    <source>
        <dbReference type="EMBL" id="KAL1132562.1"/>
    </source>
</evidence>
<evidence type="ECO:0000256" key="7">
    <source>
        <dbReference type="SAM" id="SignalP"/>
    </source>
</evidence>
<comment type="caution">
    <text evidence="9">The sequence shown here is derived from an EMBL/GenBank/DDBJ whole genome shotgun (WGS) entry which is preliminary data.</text>
</comment>
<dbReference type="InterPro" id="IPR017981">
    <property type="entry name" value="GPCR_2-like_7TM"/>
</dbReference>
<gene>
    <name evidence="9" type="ORF">AAG570_010514</name>
</gene>
<feature type="region of interest" description="Disordered" evidence="5">
    <location>
        <begin position="691"/>
        <end position="722"/>
    </location>
</feature>
<dbReference type="CDD" id="cd15039">
    <property type="entry name" value="7tmB3_Methuselah-like"/>
    <property type="match status" value="1"/>
</dbReference>
<keyword evidence="4 6" id="KW-0472">Membrane</keyword>
<feature type="transmembrane region" description="Helical" evidence="6">
    <location>
        <begin position="426"/>
        <end position="448"/>
    </location>
</feature>
<dbReference type="AlphaFoldDB" id="A0ABD0Z0W4"/>
<dbReference type="EMBL" id="JBFDAA010000005">
    <property type="protein sequence ID" value="KAL1132562.1"/>
    <property type="molecule type" value="Genomic_DNA"/>
</dbReference>
<name>A0ABD0Z0W4_9HEMI</name>
<feature type="signal peptide" evidence="7">
    <location>
        <begin position="1"/>
        <end position="17"/>
    </location>
</feature>
<evidence type="ECO:0000256" key="6">
    <source>
        <dbReference type="SAM" id="Phobius"/>
    </source>
</evidence>
<dbReference type="PANTHER" id="PTHR45902">
    <property type="entry name" value="LATROPHILIN RECEPTOR-LIKE PROTEIN A"/>
    <property type="match status" value="1"/>
</dbReference>
<evidence type="ECO:0000256" key="3">
    <source>
        <dbReference type="ARBA" id="ARBA00022989"/>
    </source>
</evidence>
<evidence type="ECO:0000256" key="4">
    <source>
        <dbReference type="ARBA" id="ARBA00023136"/>
    </source>
</evidence>